<sequence length="249" mass="26808">MSLTTTPVPEAAGRAATARPGRLTIDAPVRAFHWLFALSFAGAWITAESERWRGVHVTLGYAFGGLLLFRLVYGLVGPRQARLALLWHRVSGLGDWLRNARAGQVDLPRAATLGMGAAMGLLVLVAAPLVLAGYAGYIEWLGLEDAWEEVHEFFANSAMALVVAHLALIVVLSVLRRRNLAAPMLTGRTPGAGPDLVKANRAWLAGLVVAAYLGFVGWQTLQGGTEGTSATQGERRDGHHRDHHHDDDD</sequence>
<evidence type="ECO:0000259" key="8">
    <source>
        <dbReference type="Pfam" id="PF01292"/>
    </source>
</evidence>
<feature type="transmembrane region" description="Helical" evidence="7">
    <location>
        <begin position="154"/>
        <end position="175"/>
    </location>
</feature>
<dbReference type="PANTHER" id="PTHR30485">
    <property type="entry name" value="NI/FE-HYDROGENASE 1 B-TYPE CYTOCHROME SUBUNIT"/>
    <property type="match status" value="1"/>
</dbReference>
<feature type="region of interest" description="Disordered" evidence="6">
    <location>
        <begin position="225"/>
        <end position="249"/>
    </location>
</feature>
<name>A0ABS8X6H7_9BURK</name>
<keyword evidence="5 7" id="KW-0472">Membrane</keyword>
<evidence type="ECO:0000256" key="1">
    <source>
        <dbReference type="ARBA" id="ARBA00004651"/>
    </source>
</evidence>
<gene>
    <name evidence="9" type="ORF">LXT12_01985</name>
</gene>
<dbReference type="InterPro" id="IPR051542">
    <property type="entry name" value="Hydrogenase_cytochrome"/>
</dbReference>
<feature type="transmembrane region" description="Helical" evidence="7">
    <location>
        <begin position="29"/>
        <end position="47"/>
    </location>
</feature>
<proteinExistence type="predicted"/>
<feature type="compositionally biased region" description="Basic and acidic residues" evidence="6">
    <location>
        <begin position="233"/>
        <end position="249"/>
    </location>
</feature>
<comment type="subcellular location">
    <subcellularLocation>
        <location evidence="1">Cell membrane</location>
        <topology evidence="1">Multi-pass membrane protein</topology>
    </subcellularLocation>
</comment>
<feature type="domain" description="Cytochrome b561 bacterial/Ni-hydrogenase" evidence="8">
    <location>
        <begin position="26"/>
        <end position="187"/>
    </location>
</feature>
<dbReference type="InterPro" id="IPR016174">
    <property type="entry name" value="Di-haem_cyt_TM"/>
</dbReference>
<feature type="transmembrane region" description="Helical" evidence="7">
    <location>
        <begin position="59"/>
        <end position="76"/>
    </location>
</feature>
<evidence type="ECO:0000313" key="9">
    <source>
        <dbReference type="EMBL" id="MCE4536029.1"/>
    </source>
</evidence>
<keyword evidence="3 7" id="KW-0812">Transmembrane</keyword>
<protein>
    <submittedName>
        <fullName evidence="9">Cytochrome b/b6 domain-containing protein</fullName>
    </submittedName>
</protein>
<evidence type="ECO:0000256" key="6">
    <source>
        <dbReference type="SAM" id="MobiDB-lite"/>
    </source>
</evidence>
<dbReference type="Gene3D" id="1.20.950.20">
    <property type="entry name" value="Transmembrane di-heme cytochromes, Chain C"/>
    <property type="match status" value="1"/>
</dbReference>
<evidence type="ECO:0000256" key="7">
    <source>
        <dbReference type="SAM" id="Phobius"/>
    </source>
</evidence>
<feature type="transmembrane region" description="Helical" evidence="7">
    <location>
        <begin position="110"/>
        <end position="134"/>
    </location>
</feature>
<keyword evidence="4 7" id="KW-1133">Transmembrane helix</keyword>
<dbReference type="PANTHER" id="PTHR30485:SF2">
    <property type="entry name" value="BLL0597 PROTEIN"/>
    <property type="match status" value="1"/>
</dbReference>
<dbReference type="EMBL" id="JAJTWT010000001">
    <property type="protein sequence ID" value="MCE4536029.1"/>
    <property type="molecule type" value="Genomic_DNA"/>
</dbReference>
<reference evidence="9 10" key="1">
    <citation type="submission" date="2021-12" db="EMBL/GenBank/DDBJ databases">
        <title>Genome seq of p7.</title>
        <authorList>
            <person name="Seo T."/>
        </authorList>
    </citation>
    <scope>NUCLEOTIDE SEQUENCE [LARGE SCALE GENOMIC DNA]</scope>
    <source>
        <strain evidence="9 10">P7</strain>
    </source>
</reference>
<organism evidence="9 10">
    <name type="scientific">Pelomonas caseinilytica</name>
    <dbReference type="NCBI Taxonomy" id="2906763"/>
    <lineage>
        <taxon>Bacteria</taxon>
        <taxon>Pseudomonadati</taxon>
        <taxon>Pseudomonadota</taxon>
        <taxon>Betaproteobacteria</taxon>
        <taxon>Burkholderiales</taxon>
        <taxon>Sphaerotilaceae</taxon>
        <taxon>Roseateles</taxon>
    </lineage>
</organism>
<accession>A0ABS8X6H7</accession>
<evidence type="ECO:0000313" key="10">
    <source>
        <dbReference type="Proteomes" id="UP001201463"/>
    </source>
</evidence>
<evidence type="ECO:0000256" key="5">
    <source>
        <dbReference type="ARBA" id="ARBA00023136"/>
    </source>
</evidence>
<dbReference type="Pfam" id="PF01292">
    <property type="entry name" value="Ni_hydr_CYTB"/>
    <property type="match status" value="1"/>
</dbReference>
<dbReference type="SUPFAM" id="SSF81342">
    <property type="entry name" value="Transmembrane di-heme cytochromes"/>
    <property type="match status" value="1"/>
</dbReference>
<dbReference type="RefSeq" id="WP_233388939.1">
    <property type="nucleotide sequence ID" value="NZ_JAJTWT010000001.1"/>
</dbReference>
<keyword evidence="2" id="KW-1003">Cell membrane</keyword>
<keyword evidence="10" id="KW-1185">Reference proteome</keyword>
<evidence type="ECO:0000256" key="2">
    <source>
        <dbReference type="ARBA" id="ARBA00022475"/>
    </source>
</evidence>
<evidence type="ECO:0000256" key="4">
    <source>
        <dbReference type="ARBA" id="ARBA00022989"/>
    </source>
</evidence>
<dbReference type="Proteomes" id="UP001201463">
    <property type="component" value="Unassembled WGS sequence"/>
</dbReference>
<comment type="caution">
    <text evidence="9">The sequence shown here is derived from an EMBL/GenBank/DDBJ whole genome shotgun (WGS) entry which is preliminary data.</text>
</comment>
<dbReference type="InterPro" id="IPR011577">
    <property type="entry name" value="Cyt_b561_bac/Ni-Hgenase"/>
</dbReference>
<evidence type="ECO:0000256" key="3">
    <source>
        <dbReference type="ARBA" id="ARBA00022692"/>
    </source>
</evidence>